<evidence type="ECO:0000313" key="2">
    <source>
        <dbReference type="Proteomes" id="UP000270094"/>
    </source>
</evidence>
<organism evidence="1 2">
    <name type="scientific">Strongylus vulgaris</name>
    <name type="common">Blood worm</name>
    <dbReference type="NCBI Taxonomy" id="40348"/>
    <lineage>
        <taxon>Eukaryota</taxon>
        <taxon>Metazoa</taxon>
        <taxon>Ecdysozoa</taxon>
        <taxon>Nematoda</taxon>
        <taxon>Chromadorea</taxon>
        <taxon>Rhabditida</taxon>
        <taxon>Rhabditina</taxon>
        <taxon>Rhabditomorpha</taxon>
        <taxon>Strongyloidea</taxon>
        <taxon>Strongylidae</taxon>
        <taxon>Strongylus</taxon>
    </lineage>
</organism>
<protein>
    <submittedName>
        <fullName evidence="1">Uncharacterized protein</fullName>
    </submittedName>
</protein>
<dbReference type="Proteomes" id="UP000270094">
    <property type="component" value="Unassembled WGS sequence"/>
</dbReference>
<reference evidence="1 2" key="1">
    <citation type="submission" date="2018-11" db="EMBL/GenBank/DDBJ databases">
        <authorList>
            <consortium name="Pathogen Informatics"/>
        </authorList>
    </citation>
    <scope>NUCLEOTIDE SEQUENCE [LARGE SCALE GENOMIC DNA]</scope>
</reference>
<sequence length="72" mass="8234">MGRIRARSAAIAVVDRATIILSSLCRRRLRLLYASRTDRHVRHVISKAMWFLLLKSLLLLNLLGEIAGECKF</sequence>
<dbReference type="AlphaFoldDB" id="A0A3P7J855"/>
<dbReference type="EMBL" id="UYYB01096329">
    <property type="protein sequence ID" value="VDM76089.1"/>
    <property type="molecule type" value="Genomic_DNA"/>
</dbReference>
<keyword evidence="2" id="KW-1185">Reference proteome</keyword>
<gene>
    <name evidence="1" type="ORF">SVUK_LOCUS11087</name>
</gene>
<proteinExistence type="predicted"/>
<name>A0A3P7J855_STRVU</name>
<evidence type="ECO:0000313" key="1">
    <source>
        <dbReference type="EMBL" id="VDM76089.1"/>
    </source>
</evidence>
<accession>A0A3P7J855</accession>